<keyword evidence="2" id="KW-0732">Signal</keyword>
<evidence type="ECO:0000256" key="1">
    <source>
        <dbReference type="ARBA" id="ARBA00022801"/>
    </source>
</evidence>
<proteinExistence type="predicted"/>
<dbReference type="PANTHER" id="PTHR37842:SF2">
    <property type="entry name" value="GYLCOSYL HYDROLASE 115 C-TERMINAL DOMAIN-CONTAINING PROTEIN"/>
    <property type="match status" value="1"/>
</dbReference>
<comment type="caution">
    <text evidence="4">The sequence shown here is derived from an EMBL/GenBank/DDBJ whole genome shotgun (WGS) entry which is preliminary data.</text>
</comment>
<dbReference type="GO" id="GO:0016787">
    <property type="term" value="F:hydrolase activity"/>
    <property type="evidence" value="ECO:0007669"/>
    <property type="project" value="UniProtKB-KW"/>
</dbReference>
<protein>
    <recommendedName>
        <fullName evidence="3">Gylcosyl hydrolase 115 C-terminal domain-containing protein</fullName>
    </recommendedName>
</protein>
<dbReference type="InterPro" id="IPR041437">
    <property type="entry name" value="GH115_C"/>
</dbReference>
<dbReference type="VEuPathDB" id="FungiDB:CC77DRAFT_1049936"/>
<dbReference type="Gene3D" id="1.20.58.2150">
    <property type="match status" value="1"/>
</dbReference>
<reference evidence="5" key="1">
    <citation type="journal article" date="2019" name="bioRxiv">
        <title>Genomics, evolutionary history and diagnostics of the Alternaria alternata species group including apple and Asian pear pathotypes.</title>
        <authorList>
            <person name="Armitage A.D."/>
            <person name="Cockerton H.M."/>
            <person name="Sreenivasaprasad S."/>
            <person name="Woodhall J.W."/>
            <person name="Lane C.R."/>
            <person name="Harrison R.J."/>
            <person name="Clarkson J.P."/>
        </authorList>
    </citation>
    <scope>NUCLEOTIDE SEQUENCE [LARGE SCALE GENOMIC DNA]</scope>
    <source>
        <strain evidence="5">FERA 1177</strain>
    </source>
</reference>
<evidence type="ECO:0000313" key="5">
    <source>
        <dbReference type="Proteomes" id="UP000291422"/>
    </source>
</evidence>
<dbReference type="InterPro" id="IPR042301">
    <property type="entry name" value="GH115_sf"/>
</dbReference>
<sequence length="1021" mass="112391">MLVLLLYLGCLVVAPALAARQNTVNCSGPSSGELFLGNQTSSVQILVASEEWPAVLRAAGDLALDFGRVTGVNGTVTLYGNQTSHDASMIFNVTSITSFSLPKPQNRSTGGVIIIGTIGKSSIIDSMIGSGNLDVESITGRWEAFSSQLVQSPLPGIESALVIVGSDRRGAIYGLYDVSEQIGVSPWYFWADVPPKSCHTVSAMRTTRIRGTPSVKYRGFYINDNAPALSGWITAKFPGAGEPPIYGAEFHALVFELVLRLRANYLWPAGGDWTQMFFVDDKRNQPLADEYAVVIGTSHTEPFQRATMEWSLFGNGPWQWTTNNASIVPFMRDGAIRAKPYESIITMGMRGSGDTALSASIETELLENIVDTQREILADVYGENQSLASIPQLWCLYKEVQGFYEAGMQVPDDVTLLWSDDNWGNIRRLPNVDDRDRPGGAGVYFHFDYDGLPRNYKWHNTIQQQRTWEQMSMAHERDAREIWIVNVGDIKPVEIPLTFFLDMAYDYTEWAAPDSGSTWERIWASKTFGESYAADINYVLDRFGQLAGRRKFELIEPDTYSVINYNEADIVLQEWAELAQLALAIDSSLPDSYHAAFFELILHPILAGQAVHEVNVNSAKNLIYGIQGRNSANGYAKKVLDGFEEDHNLTVRYHSLVSGKWDHMMDQAHIGYVQWNQPKRQLSPPVRYVQTLERSYAGDLGVTTEGTNASVPGDDPYHALFSNQLTILPADPYGRTRFVDLFNMGTDTTVWSISGPSYVNFTFENGDSAHQGTISPGDTDVRIFLNVNWVAAPSGSSSTVIKVTSSTGYGQQQGPSNGLGPSLVFPINNTVVPSGFQGFVESEGYVAMEASHYSRLVGDTSNGSESAYTIIPWYGKTLSGVALRDPLAPSYVNATTAPFLEYDFYSFTNTTTTIPINITMILGQGLNTDLTRPLKYAVAIDDSPRKVVQYVIDQDGGALPVGWDQTVSNAAWASVSNTTIAPGKHTLMVWLLEPGITLQKVILDFGGVRQSYLGPPESKRV</sequence>
<dbReference type="EMBL" id="PDXD01000055">
    <property type="protein sequence ID" value="RYN67302.1"/>
    <property type="molecule type" value="Genomic_DNA"/>
</dbReference>
<keyword evidence="1" id="KW-0378">Hydrolase</keyword>
<dbReference type="PANTHER" id="PTHR37842">
    <property type="match status" value="1"/>
</dbReference>
<dbReference type="Gene3D" id="2.60.120.1620">
    <property type="match status" value="1"/>
</dbReference>
<gene>
    <name evidence="4" type="ORF">AA0117_g11646</name>
</gene>
<dbReference type="Gene3D" id="3.30.379.10">
    <property type="entry name" value="Chitobiase/beta-hexosaminidase domain 2-like"/>
    <property type="match status" value="1"/>
</dbReference>
<evidence type="ECO:0000313" key="4">
    <source>
        <dbReference type="EMBL" id="RYN67302.1"/>
    </source>
</evidence>
<feature type="domain" description="Gylcosyl hydrolase 115 C-terminal" evidence="3">
    <location>
        <begin position="838"/>
        <end position="1017"/>
    </location>
</feature>
<dbReference type="Pfam" id="PF17829">
    <property type="entry name" value="GH115_C"/>
    <property type="match status" value="1"/>
</dbReference>
<evidence type="ECO:0000256" key="2">
    <source>
        <dbReference type="SAM" id="SignalP"/>
    </source>
</evidence>
<dbReference type="Proteomes" id="UP000291422">
    <property type="component" value="Unassembled WGS sequence"/>
</dbReference>
<dbReference type="AlphaFoldDB" id="A0A4Q4N2K5"/>
<dbReference type="Gene3D" id="3.20.20.520">
    <property type="entry name" value="Glycosyl hydrolase family 115"/>
    <property type="match status" value="1"/>
</dbReference>
<evidence type="ECO:0000259" key="3">
    <source>
        <dbReference type="Pfam" id="PF17829"/>
    </source>
</evidence>
<dbReference type="Pfam" id="PF15979">
    <property type="entry name" value="Glyco_hydro_115"/>
    <property type="match status" value="1"/>
</dbReference>
<dbReference type="InterPro" id="IPR029018">
    <property type="entry name" value="Hex-like_dom2"/>
</dbReference>
<feature type="chain" id="PRO_5020625058" description="Gylcosyl hydrolase 115 C-terminal domain-containing protein" evidence="2">
    <location>
        <begin position="19"/>
        <end position="1021"/>
    </location>
</feature>
<name>A0A4Q4N2K5_ALTAL</name>
<dbReference type="InterPro" id="IPR031924">
    <property type="entry name" value="GH115"/>
</dbReference>
<accession>A0A4Q4N2K5</accession>
<feature type="signal peptide" evidence="2">
    <location>
        <begin position="1"/>
        <end position="18"/>
    </location>
</feature>
<organism evidence="4 5">
    <name type="scientific">Alternaria alternata</name>
    <name type="common">Alternaria rot fungus</name>
    <name type="synonym">Torula alternata</name>
    <dbReference type="NCBI Taxonomy" id="5599"/>
    <lineage>
        <taxon>Eukaryota</taxon>
        <taxon>Fungi</taxon>
        <taxon>Dikarya</taxon>
        <taxon>Ascomycota</taxon>
        <taxon>Pezizomycotina</taxon>
        <taxon>Dothideomycetes</taxon>
        <taxon>Pleosporomycetidae</taxon>
        <taxon>Pleosporales</taxon>
        <taxon>Pleosporineae</taxon>
        <taxon>Pleosporaceae</taxon>
        <taxon>Alternaria</taxon>
        <taxon>Alternaria sect. Alternaria</taxon>
        <taxon>Alternaria alternata complex</taxon>
    </lineage>
</organism>